<dbReference type="AlphaFoldDB" id="A0A239RDV7"/>
<dbReference type="InterPro" id="IPR005269">
    <property type="entry name" value="LOG"/>
</dbReference>
<accession>A0A239RDV7</accession>
<dbReference type="EC" id="3.2.2.n1" evidence="2"/>
<dbReference type="GO" id="GO:0009691">
    <property type="term" value="P:cytokinin biosynthetic process"/>
    <property type="evidence" value="ECO:0007669"/>
    <property type="project" value="UniProtKB-UniRule"/>
</dbReference>
<evidence type="ECO:0000313" key="4">
    <source>
        <dbReference type="Proteomes" id="UP000214649"/>
    </source>
</evidence>
<organism evidence="3 4">
    <name type="scientific">Streptococcus equinus</name>
    <name type="common">Streptococcus bovis</name>
    <dbReference type="NCBI Taxonomy" id="1335"/>
    <lineage>
        <taxon>Bacteria</taxon>
        <taxon>Bacillati</taxon>
        <taxon>Bacillota</taxon>
        <taxon>Bacilli</taxon>
        <taxon>Lactobacillales</taxon>
        <taxon>Streptococcaceae</taxon>
        <taxon>Streptococcus</taxon>
    </lineage>
</organism>
<dbReference type="NCBIfam" id="TIGR00730">
    <property type="entry name" value="Rossman fold protein, TIGR00730 family"/>
    <property type="match status" value="1"/>
</dbReference>
<dbReference type="Pfam" id="PF03641">
    <property type="entry name" value="Lysine_decarbox"/>
    <property type="match status" value="1"/>
</dbReference>
<dbReference type="PANTHER" id="PTHR31223">
    <property type="entry name" value="LOG FAMILY PROTEIN YJL055W"/>
    <property type="match status" value="1"/>
</dbReference>
<dbReference type="GO" id="GO:0016799">
    <property type="term" value="F:hydrolase activity, hydrolyzing N-glycosyl compounds"/>
    <property type="evidence" value="ECO:0007669"/>
    <property type="project" value="TreeGrafter"/>
</dbReference>
<evidence type="ECO:0000256" key="2">
    <source>
        <dbReference type="RuleBase" id="RU363015"/>
    </source>
</evidence>
<evidence type="ECO:0000313" key="3">
    <source>
        <dbReference type="EMBL" id="SNU09007.1"/>
    </source>
</evidence>
<keyword evidence="2" id="KW-0203">Cytokinin biosynthesis</keyword>
<proteinExistence type="inferred from homology"/>
<name>A0A239RDV7_STREI</name>
<sequence length="198" mass="22135">MSATGGLFLCYNEVNLARYEEIMKITVYLGSSFGNDPIYKEVVVKLGHWLVSQNHQLVYGGSKDGLMGCLADTVLADGGEVYGIIPLDFQKREKAHLHLTDLTLVADMDERKRMLMDKGDVLLALPGGPGTLEEIVQAFSWARVGLHHKPCLFLNINGYYNPLIELFDKMVSADFISQEVRDKAIFVNNLKELEAILK</sequence>
<dbReference type="PANTHER" id="PTHR31223:SF70">
    <property type="entry name" value="LOG FAMILY PROTEIN YJL055W"/>
    <property type="match status" value="1"/>
</dbReference>
<comment type="similarity">
    <text evidence="1 2">Belongs to the LOG family.</text>
</comment>
<dbReference type="GO" id="GO:0005829">
    <property type="term" value="C:cytosol"/>
    <property type="evidence" value="ECO:0007669"/>
    <property type="project" value="TreeGrafter"/>
</dbReference>
<gene>
    <name evidence="3" type="ORF">SAMN05216470_1580</name>
</gene>
<protein>
    <recommendedName>
        <fullName evidence="2">Cytokinin riboside 5'-monophosphate phosphoribohydrolase</fullName>
        <ecNumber evidence="2">3.2.2.n1</ecNumber>
    </recommendedName>
</protein>
<dbReference type="EMBL" id="FZRA01000005">
    <property type="protein sequence ID" value="SNU09007.1"/>
    <property type="molecule type" value="Genomic_DNA"/>
</dbReference>
<keyword evidence="2" id="KW-0378">Hydrolase</keyword>
<reference evidence="3 4" key="1">
    <citation type="submission" date="2017-07" db="EMBL/GenBank/DDBJ databases">
        <authorList>
            <person name="Sun Z.S."/>
            <person name="Albrecht U."/>
            <person name="Echele G."/>
            <person name="Lee C.C."/>
        </authorList>
    </citation>
    <scope>NUCLEOTIDE SEQUENCE [LARGE SCALE GENOMIC DNA]</scope>
    <source>
        <strain evidence="3 4">AR3</strain>
    </source>
</reference>
<dbReference type="InterPro" id="IPR031100">
    <property type="entry name" value="LOG_fam"/>
</dbReference>
<evidence type="ECO:0000256" key="1">
    <source>
        <dbReference type="ARBA" id="ARBA00006763"/>
    </source>
</evidence>
<dbReference type="Proteomes" id="UP000214649">
    <property type="component" value="Unassembled WGS sequence"/>
</dbReference>
<dbReference type="Gene3D" id="3.40.50.450">
    <property type="match status" value="1"/>
</dbReference>
<dbReference type="SUPFAM" id="SSF102405">
    <property type="entry name" value="MCP/YpsA-like"/>
    <property type="match status" value="1"/>
</dbReference>